<dbReference type="InterPro" id="IPR046119">
    <property type="entry name" value="DUF6116"/>
</dbReference>
<accession>A0A562LAM5</accession>
<evidence type="ECO:0000313" key="1">
    <source>
        <dbReference type="EMBL" id="TWI04514.1"/>
    </source>
</evidence>
<organism evidence="1 2">
    <name type="scientific">Luteimonas cucumeris</name>
    <dbReference type="NCBI Taxonomy" id="985012"/>
    <lineage>
        <taxon>Bacteria</taxon>
        <taxon>Pseudomonadati</taxon>
        <taxon>Pseudomonadota</taxon>
        <taxon>Gammaproteobacteria</taxon>
        <taxon>Lysobacterales</taxon>
        <taxon>Lysobacteraceae</taxon>
        <taxon>Luteimonas</taxon>
    </lineage>
</organism>
<comment type="caution">
    <text evidence="1">The sequence shown here is derived from an EMBL/GenBank/DDBJ whole genome shotgun (WGS) entry which is preliminary data.</text>
</comment>
<proteinExistence type="predicted"/>
<protein>
    <submittedName>
        <fullName evidence="1">Uncharacterized protein</fullName>
    </submittedName>
</protein>
<reference evidence="1 2" key="1">
    <citation type="journal article" date="2015" name="Stand. Genomic Sci.">
        <title>Genomic Encyclopedia of Bacterial and Archaeal Type Strains, Phase III: the genomes of soil and plant-associated and newly described type strains.</title>
        <authorList>
            <person name="Whitman W.B."/>
            <person name="Woyke T."/>
            <person name="Klenk H.P."/>
            <person name="Zhou Y."/>
            <person name="Lilburn T.G."/>
            <person name="Beck B.J."/>
            <person name="De Vos P."/>
            <person name="Vandamme P."/>
            <person name="Eisen J.A."/>
            <person name="Garrity G."/>
            <person name="Hugenholtz P."/>
            <person name="Kyrpides N.C."/>
        </authorList>
    </citation>
    <scope>NUCLEOTIDE SEQUENCE [LARGE SCALE GENOMIC DNA]</scope>
    <source>
        <strain evidence="1 2">CGMCC 1.10821</strain>
    </source>
</reference>
<dbReference type="AlphaFoldDB" id="A0A562LAM5"/>
<evidence type="ECO:0000313" key="2">
    <source>
        <dbReference type="Proteomes" id="UP000315167"/>
    </source>
</evidence>
<dbReference type="Proteomes" id="UP000315167">
    <property type="component" value="Unassembled WGS sequence"/>
</dbReference>
<dbReference type="Pfam" id="PF19611">
    <property type="entry name" value="DUF6116"/>
    <property type="match status" value="1"/>
</dbReference>
<dbReference type="RefSeq" id="WP_144898209.1">
    <property type="nucleotide sequence ID" value="NZ_VLKN01000002.1"/>
</dbReference>
<name>A0A562LAM5_9GAMM</name>
<sequence>MASLVVAPLLRWFSRLRYPQLFLITAAIFAVDVAVPDLIPFLDELLIGLTALLLAHFKRRRLESSAPLEGESERQ</sequence>
<keyword evidence="2" id="KW-1185">Reference proteome</keyword>
<dbReference type="EMBL" id="VLKN01000002">
    <property type="protein sequence ID" value="TWI04514.1"/>
    <property type="molecule type" value="Genomic_DNA"/>
</dbReference>
<dbReference type="OrthoDB" id="5741597at2"/>
<gene>
    <name evidence="1" type="ORF">IP90_00647</name>
</gene>